<dbReference type="InParanoid" id="A0A419PVY8"/>
<dbReference type="Proteomes" id="UP000286415">
    <property type="component" value="Unassembled WGS sequence"/>
</dbReference>
<sequence>MIPVNRMCCTRPSDFLVNTVFKISRYMYIRNVLLIRLLKILRHLTTGFKISAMVFVFKANNIFNIRQPEDGVDIQRMQNRQPKCIVNREIFILGNATLSSEHCHSRNNPALFRALIRGEESKTLICVSFTKLNIHLLLERVFLKFPGYSLTVTQMQANATKRLHKVRDSSHFSRDARRIYEKAYYSHASSAVSTVTPVINAWFKWVPFDYNHEILVHLMRCSRWNCGAVCCFEDIFKLRHTLAQFYTYTQIVN</sequence>
<reference evidence="1 2" key="2">
    <citation type="journal article" date="2021" name="Genomics">
        <title>High-quality reference genome for Clonorchis sinensis.</title>
        <authorList>
            <person name="Young N.D."/>
            <person name="Stroehlein A.J."/>
            <person name="Kinkar L."/>
            <person name="Wang T."/>
            <person name="Sohn W.M."/>
            <person name="Chang B.C.H."/>
            <person name="Kaur P."/>
            <person name="Weisz D."/>
            <person name="Dudchenko O."/>
            <person name="Aiden E.L."/>
            <person name="Korhonen P.K."/>
            <person name="Gasser R.B."/>
        </authorList>
    </citation>
    <scope>NUCLEOTIDE SEQUENCE [LARGE SCALE GENOMIC DNA]</scope>
    <source>
        <strain evidence="1">Cs-k2</strain>
    </source>
</reference>
<evidence type="ECO:0000313" key="1">
    <source>
        <dbReference type="EMBL" id="KAG5446746.1"/>
    </source>
</evidence>
<keyword evidence="2" id="KW-1185">Reference proteome</keyword>
<organism evidence="1 2">
    <name type="scientific">Clonorchis sinensis</name>
    <name type="common">Chinese liver fluke</name>
    <dbReference type="NCBI Taxonomy" id="79923"/>
    <lineage>
        <taxon>Eukaryota</taxon>
        <taxon>Metazoa</taxon>
        <taxon>Spiralia</taxon>
        <taxon>Lophotrochozoa</taxon>
        <taxon>Platyhelminthes</taxon>
        <taxon>Trematoda</taxon>
        <taxon>Digenea</taxon>
        <taxon>Opisthorchiida</taxon>
        <taxon>Opisthorchiata</taxon>
        <taxon>Opisthorchiidae</taxon>
        <taxon>Clonorchis</taxon>
    </lineage>
</organism>
<evidence type="ECO:0000313" key="2">
    <source>
        <dbReference type="Proteomes" id="UP000286415"/>
    </source>
</evidence>
<accession>A0A419PVY8</accession>
<proteinExistence type="predicted"/>
<dbReference type="AlphaFoldDB" id="A0A419PVY8"/>
<gene>
    <name evidence="1" type="ORF">CSKR_114203</name>
</gene>
<name>A0A419PVY8_CLOSI</name>
<reference evidence="1 2" key="1">
    <citation type="journal article" date="2018" name="Biotechnol. Adv.">
        <title>Improved genomic resources and new bioinformatic workflow for the carcinogenic parasite Clonorchis sinensis: Biotechnological implications.</title>
        <authorList>
            <person name="Wang D."/>
            <person name="Korhonen P.K."/>
            <person name="Gasser R.B."/>
            <person name="Young N.D."/>
        </authorList>
    </citation>
    <scope>NUCLEOTIDE SEQUENCE [LARGE SCALE GENOMIC DNA]</scope>
    <source>
        <strain evidence="1">Cs-k2</strain>
    </source>
</reference>
<dbReference type="EMBL" id="NIRI02000056">
    <property type="protein sequence ID" value="KAG5446746.1"/>
    <property type="molecule type" value="Genomic_DNA"/>
</dbReference>
<protein>
    <submittedName>
        <fullName evidence="1">Uncharacterized protein</fullName>
    </submittedName>
</protein>
<comment type="caution">
    <text evidence="1">The sequence shown here is derived from an EMBL/GenBank/DDBJ whole genome shotgun (WGS) entry which is preliminary data.</text>
</comment>